<dbReference type="AlphaFoldDB" id="A0A176VL89"/>
<accession>A0A176VL89</accession>
<evidence type="ECO:0000313" key="3">
    <source>
        <dbReference type="Proteomes" id="UP000077202"/>
    </source>
</evidence>
<feature type="region of interest" description="Disordered" evidence="1">
    <location>
        <begin position="23"/>
        <end position="93"/>
    </location>
</feature>
<proteinExistence type="predicted"/>
<evidence type="ECO:0000313" key="2">
    <source>
        <dbReference type="EMBL" id="OAE21071.1"/>
    </source>
</evidence>
<gene>
    <name evidence="2" type="ORF">AXG93_421s1210</name>
</gene>
<feature type="compositionally biased region" description="Gly residues" evidence="1">
    <location>
        <begin position="72"/>
        <end position="82"/>
    </location>
</feature>
<name>A0A176VL89_MARPO</name>
<reference evidence="2" key="1">
    <citation type="submission" date="2016-03" db="EMBL/GenBank/DDBJ databases">
        <title>Mechanisms controlling the formation of the plant cell surface in tip-growing cells are functionally conserved among land plants.</title>
        <authorList>
            <person name="Honkanen S."/>
            <person name="Jones V.A."/>
            <person name="Morieri G."/>
            <person name="Champion C."/>
            <person name="Hetherington A.J."/>
            <person name="Kelly S."/>
            <person name="Saint-Marcoux D."/>
            <person name="Proust H."/>
            <person name="Prescott H."/>
            <person name="Dolan L."/>
        </authorList>
    </citation>
    <scope>NUCLEOTIDE SEQUENCE [LARGE SCALE GENOMIC DNA]</scope>
    <source>
        <tissue evidence="2">Whole gametophyte</tissue>
    </source>
</reference>
<feature type="compositionally biased region" description="Basic and acidic residues" evidence="1">
    <location>
        <begin position="39"/>
        <end position="60"/>
    </location>
</feature>
<sequence length="93" mass="9916">MLWIELESLLVSTFHASIIREQKGSATAPSYPGVNESQVQEKVKPRAEVSRGADPQRWEPSRQLLGAVSSGYGDGDGEGGGAINSDHQPSPDP</sequence>
<protein>
    <submittedName>
        <fullName evidence="2">Uncharacterized protein</fullName>
    </submittedName>
</protein>
<comment type="caution">
    <text evidence="2">The sequence shown here is derived from an EMBL/GenBank/DDBJ whole genome shotgun (WGS) entry which is preliminary data.</text>
</comment>
<dbReference type="Proteomes" id="UP000077202">
    <property type="component" value="Unassembled WGS sequence"/>
</dbReference>
<keyword evidence="3" id="KW-1185">Reference proteome</keyword>
<organism evidence="2 3">
    <name type="scientific">Marchantia polymorpha subsp. ruderalis</name>
    <dbReference type="NCBI Taxonomy" id="1480154"/>
    <lineage>
        <taxon>Eukaryota</taxon>
        <taxon>Viridiplantae</taxon>
        <taxon>Streptophyta</taxon>
        <taxon>Embryophyta</taxon>
        <taxon>Marchantiophyta</taxon>
        <taxon>Marchantiopsida</taxon>
        <taxon>Marchantiidae</taxon>
        <taxon>Marchantiales</taxon>
        <taxon>Marchantiaceae</taxon>
        <taxon>Marchantia</taxon>
    </lineage>
</organism>
<evidence type="ECO:0000256" key="1">
    <source>
        <dbReference type="SAM" id="MobiDB-lite"/>
    </source>
</evidence>
<dbReference type="EMBL" id="LVLJ01003531">
    <property type="protein sequence ID" value="OAE21071.1"/>
    <property type="molecule type" value="Genomic_DNA"/>
</dbReference>